<dbReference type="FunFam" id="3.40.50.300:FF:000032">
    <property type="entry name" value="Export ABC transporter ATP-binding protein"/>
    <property type="match status" value="1"/>
</dbReference>
<evidence type="ECO:0000256" key="1">
    <source>
        <dbReference type="ARBA" id="ARBA00005417"/>
    </source>
</evidence>
<dbReference type="GO" id="GO:0098796">
    <property type="term" value="C:membrane protein complex"/>
    <property type="evidence" value="ECO:0007669"/>
    <property type="project" value="UniProtKB-ARBA"/>
</dbReference>
<dbReference type="PROSITE" id="PS50893">
    <property type="entry name" value="ABC_TRANSPORTER_2"/>
    <property type="match status" value="1"/>
</dbReference>
<comment type="similarity">
    <text evidence="1">Belongs to the ABC transporter superfamily.</text>
</comment>
<organism evidence="5 6">
    <name type="scientific">Virgibacillus pantothenticus</name>
    <dbReference type="NCBI Taxonomy" id="1473"/>
    <lineage>
        <taxon>Bacteria</taxon>
        <taxon>Bacillati</taxon>
        <taxon>Bacillota</taxon>
        <taxon>Bacilli</taxon>
        <taxon>Bacillales</taxon>
        <taxon>Bacillaceae</taxon>
        <taxon>Virgibacillus</taxon>
    </lineage>
</organism>
<dbReference type="Proteomes" id="UP000036780">
    <property type="component" value="Unassembled WGS sequence"/>
</dbReference>
<gene>
    <name evidence="5" type="ORF">AFK71_09830</name>
</gene>
<keyword evidence="4 5" id="KW-0067">ATP-binding</keyword>
<dbReference type="Pfam" id="PF00005">
    <property type="entry name" value="ABC_tran"/>
    <property type="match status" value="1"/>
</dbReference>
<accession>A0A0L0QK34</accession>
<dbReference type="OrthoDB" id="9791546at2"/>
<dbReference type="InterPro" id="IPR003439">
    <property type="entry name" value="ABC_transporter-like_ATP-bd"/>
</dbReference>
<dbReference type="PANTHER" id="PTHR42798:SF7">
    <property type="entry name" value="ALPHA-D-RIBOSE 1-METHYLPHOSPHONATE 5-TRIPHOSPHATE SYNTHASE SUBUNIT PHNL"/>
    <property type="match status" value="1"/>
</dbReference>
<protein>
    <submittedName>
        <fullName evidence="5">ABC transporter ATP-binding protein</fullName>
    </submittedName>
</protein>
<dbReference type="PATRIC" id="fig|1473.5.peg.457"/>
<dbReference type="InterPro" id="IPR027417">
    <property type="entry name" value="P-loop_NTPase"/>
</dbReference>
<evidence type="ECO:0000256" key="2">
    <source>
        <dbReference type="ARBA" id="ARBA00022448"/>
    </source>
</evidence>
<reference evidence="6" key="1">
    <citation type="submission" date="2015-07" db="EMBL/GenBank/DDBJ databases">
        <title>Fjat-10053 dsm26.</title>
        <authorList>
            <person name="Liu B."/>
            <person name="Wang J."/>
            <person name="Zhu Y."/>
            <person name="Liu G."/>
            <person name="Chen Q."/>
            <person name="Chen Z."/>
            <person name="Lan J."/>
            <person name="Che J."/>
            <person name="Ge C."/>
            <person name="Shi H."/>
            <person name="Pan Z."/>
            <person name="Liu X."/>
        </authorList>
    </citation>
    <scope>NUCLEOTIDE SEQUENCE [LARGE SCALE GENOMIC DNA]</scope>
    <source>
        <strain evidence="6">DSM 26</strain>
    </source>
</reference>
<proteinExistence type="inferred from homology"/>
<keyword evidence="3" id="KW-0547">Nucleotide-binding</keyword>
<dbReference type="PANTHER" id="PTHR42798">
    <property type="entry name" value="LIPOPROTEIN-RELEASING SYSTEM ATP-BINDING PROTEIN LOLD"/>
    <property type="match status" value="1"/>
</dbReference>
<dbReference type="InterPro" id="IPR017911">
    <property type="entry name" value="MacB-like_ATP-bd"/>
</dbReference>
<evidence type="ECO:0000313" key="5">
    <source>
        <dbReference type="EMBL" id="KNE18879.1"/>
    </source>
</evidence>
<dbReference type="Gene3D" id="3.40.50.300">
    <property type="entry name" value="P-loop containing nucleotide triphosphate hydrolases"/>
    <property type="match status" value="1"/>
</dbReference>
<dbReference type="GO" id="GO:0022857">
    <property type="term" value="F:transmembrane transporter activity"/>
    <property type="evidence" value="ECO:0007669"/>
    <property type="project" value="UniProtKB-ARBA"/>
</dbReference>
<dbReference type="SMART" id="SM00382">
    <property type="entry name" value="AAA"/>
    <property type="match status" value="1"/>
</dbReference>
<evidence type="ECO:0000256" key="4">
    <source>
        <dbReference type="ARBA" id="ARBA00022840"/>
    </source>
</evidence>
<dbReference type="GO" id="GO:0016887">
    <property type="term" value="F:ATP hydrolysis activity"/>
    <property type="evidence" value="ECO:0007669"/>
    <property type="project" value="InterPro"/>
</dbReference>
<keyword evidence="6" id="KW-1185">Reference proteome</keyword>
<name>A0A0L0QK34_VIRPA</name>
<dbReference type="InterPro" id="IPR003593">
    <property type="entry name" value="AAA+_ATPase"/>
</dbReference>
<sequence length="253" mass="28665">MSEVILEVKNLTKEYKGQGFEVKALKNISFKINKGEFVVIMGTSGSGKSTLLNILSALDAPSSGTIKLNGELQEKLFKEPNASFYRQKNIGFVFQAYNLLKDLTVEDNIVIPLILQNMNREMIDERLEEILNVLGLTKWRKHRPTQLSGGQQQRVAIGRAIISQPPIILADEPTGNLDFNTSNEVLESLYEMKNRFNQTVLLVTHDPTVANYGDRVLFFHDGEIVGEYECRSENDLESILNIFKKITERSKIQ</sequence>
<dbReference type="CDD" id="cd03255">
    <property type="entry name" value="ABC_MJ0796_LolCDE_FtsE"/>
    <property type="match status" value="1"/>
</dbReference>
<dbReference type="SUPFAM" id="SSF52540">
    <property type="entry name" value="P-loop containing nucleoside triphosphate hydrolases"/>
    <property type="match status" value="1"/>
</dbReference>
<dbReference type="PROSITE" id="PS00211">
    <property type="entry name" value="ABC_TRANSPORTER_1"/>
    <property type="match status" value="1"/>
</dbReference>
<dbReference type="GO" id="GO:0005524">
    <property type="term" value="F:ATP binding"/>
    <property type="evidence" value="ECO:0007669"/>
    <property type="project" value="UniProtKB-KW"/>
</dbReference>
<dbReference type="EMBL" id="LGTO01000007">
    <property type="protein sequence ID" value="KNE18879.1"/>
    <property type="molecule type" value="Genomic_DNA"/>
</dbReference>
<comment type="caution">
    <text evidence="5">The sequence shown here is derived from an EMBL/GenBank/DDBJ whole genome shotgun (WGS) entry which is preliminary data.</text>
</comment>
<evidence type="ECO:0000313" key="6">
    <source>
        <dbReference type="Proteomes" id="UP000036780"/>
    </source>
</evidence>
<dbReference type="InterPro" id="IPR017871">
    <property type="entry name" value="ABC_transporter-like_CS"/>
</dbReference>
<evidence type="ECO:0000256" key="3">
    <source>
        <dbReference type="ARBA" id="ARBA00022741"/>
    </source>
</evidence>
<keyword evidence="2" id="KW-0813">Transport</keyword>
<dbReference type="GeneID" id="66871856"/>
<dbReference type="AlphaFoldDB" id="A0A0L0QK34"/>
<dbReference type="RefSeq" id="WP_050351371.1">
    <property type="nucleotide sequence ID" value="NZ_BOSN01000003.1"/>
</dbReference>